<comment type="caution">
    <text evidence="2">The sequence shown here is derived from an EMBL/GenBank/DDBJ whole genome shotgun (WGS) entry which is preliminary data.</text>
</comment>
<dbReference type="EMBL" id="JABANN010001212">
    <property type="protein sequence ID" value="KAF4650613.1"/>
    <property type="molecule type" value="Genomic_DNA"/>
</dbReference>
<feature type="compositionally biased region" description="Basic and acidic residues" evidence="1">
    <location>
        <begin position="16"/>
        <end position="32"/>
    </location>
</feature>
<gene>
    <name evidence="2" type="ORF">FOL46_000876</name>
</gene>
<dbReference type="Proteomes" id="UP000572268">
    <property type="component" value="Unassembled WGS sequence"/>
</dbReference>
<evidence type="ECO:0000313" key="3">
    <source>
        <dbReference type="Proteomes" id="UP000572268"/>
    </source>
</evidence>
<reference evidence="2 3" key="1">
    <citation type="submission" date="2020-04" db="EMBL/GenBank/DDBJ databases">
        <title>Perkinsus olseni comparative genomics.</title>
        <authorList>
            <person name="Bogema D.R."/>
        </authorList>
    </citation>
    <scope>NUCLEOTIDE SEQUENCE [LARGE SCALE GENOMIC DNA]</scope>
    <source>
        <strain evidence="2">ATCC PRA-31</strain>
    </source>
</reference>
<dbReference type="AlphaFoldDB" id="A0A7J6KTE7"/>
<feature type="non-terminal residue" evidence="2">
    <location>
        <position position="330"/>
    </location>
</feature>
<feature type="region of interest" description="Disordered" evidence="1">
    <location>
        <begin position="1"/>
        <end position="32"/>
    </location>
</feature>
<feature type="region of interest" description="Disordered" evidence="1">
    <location>
        <begin position="46"/>
        <end position="72"/>
    </location>
</feature>
<dbReference type="PANTHER" id="PTHR12398">
    <property type="entry name" value="PROTEIN PHOSPHATASE INHIBITOR"/>
    <property type="match status" value="1"/>
</dbReference>
<dbReference type="PANTHER" id="PTHR12398:SF20">
    <property type="entry name" value="PROTEIN PHOSPHATASE 1 REGULATORY INHIBITOR SUBUNIT 2"/>
    <property type="match status" value="1"/>
</dbReference>
<feature type="non-terminal residue" evidence="2">
    <location>
        <position position="1"/>
    </location>
</feature>
<dbReference type="GO" id="GO:0009966">
    <property type="term" value="P:regulation of signal transduction"/>
    <property type="evidence" value="ECO:0007669"/>
    <property type="project" value="InterPro"/>
</dbReference>
<accession>A0A7J6KTE7</accession>
<dbReference type="InterPro" id="IPR007062">
    <property type="entry name" value="PPI-2"/>
</dbReference>
<sequence length="330" mass="36743">GTRMVIDEPDTPFIKETARHGDSDEEDTRAQPKDFGNELAEMLEKLTVTKEGTVDREEADSQLAQERSRQAFKDKRKNHYNEFQAVKVLGKDLTREDEDDENLQANADSRESVAQLMASQLTPSQKESFLEDLLSAILQEDGKLVNDLSATIAVLILEDLRTAKILDSSEDIRTACGKLQLLSAREPEREVPLSRLFARLASALGPASMAELLLPEAATDVKDVQFASAAMGEVFSRESPAKEEVAADLRRRVLVDLPDMSPEWYWALVESLDEFACHMFKELFTPKLLIVASEASKVEAGAIQGWKMSSLWVEALLEACLGKHDYEAIA</sequence>
<evidence type="ECO:0000256" key="1">
    <source>
        <dbReference type="SAM" id="MobiDB-lite"/>
    </source>
</evidence>
<name>A0A7J6KTE7_PEROL</name>
<protein>
    <submittedName>
        <fullName evidence="2">Uncharacterized protein</fullName>
    </submittedName>
</protein>
<dbReference type="GO" id="GO:0004864">
    <property type="term" value="F:protein phosphatase inhibitor activity"/>
    <property type="evidence" value="ECO:0007669"/>
    <property type="project" value="InterPro"/>
</dbReference>
<evidence type="ECO:0000313" key="2">
    <source>
        <dbReference type="EMBL" id="KAF4650613.1"/>
    </source>
</evidence>
<proteinExistence type="predicted"/>
<feature type="compositionally biased region" description="Basic and acidic residues" evidence="1">
    <location>
        <begin position="46"/>
        <end position="56"/>
    </location>
</feature>
<organism evidence="2 3">
    <name type="scientific">Perkinsus olseni</name>
    <name type="common">Perkinsus atlanticus</name>
    <dbReference type="NCBI Taxonomy" id="32597"/>
    <lineage>
        <taxon>Eukaryota</taxon>
        <taxon>Sar</taxon>
        <taxon>Alveolata</taxon>
        <taxon>Perkinsozoa</taxon>
        <taxon>Perkinsea</taxon>
        <taxon>Perkinsida</taxon>
        <taxon>Perkinsidae</taxon>
        <taxon>Perkinsus</taxon>
    </lineage>
</organism>
<dbReference type="Gene3D" id="6.10.250.1050">
    <property type="match status" value="1"/>
</dbReference>
<dbReference type="Pfam" id="PF04979">
    <property type="entry name" value="IPP-2"/>
    <property type="match status" value="1"/>
</dbReference>